<evidence type="ECO:0000313" key="2">
    <source>
        <dbReference type="EMBL" id="MBW0551280.1"/>
    </source>
</evidence>
<protein>
    <recommendedName>
        <fullName evidence="1">Integrase zinc-binding domain-containing protein</fullName>
    </recommendedName>
</protein>
<feature type="domain" description="Integrase zinc-binding" evidence="1">
    <location>
        <begin position="5"/>
        <end position="62"/>
    </location>
</feature>
<organism evidence="2 3">
    <name type="scientific">Austropuccinia psidii MF-1</name>
    <dbReference type="NCBI Taxonomy" id="1389203"/>
    <lineage>
        <taxon>Eukaryota</taxon>
        <taxon>Fungi</taxon>
        <taxon>Dikarya</taxon>
        <taxon>Basidiomycota</taxon>
        <taxon>Pucciniomycotina</taxon>
        <taxon>Pucciniomycetes</taxon>
        <taxon>Pucciniales</taxon>
        <taxon>Sphaerophragmiaceae</taxon>
        <taxon>Austropuccinia</taxon>
    </lineage>
</organism>
<dbReference type="InterPro" id="IPR041588">
    <property type="entry name" value="Integrase_H2C2"/>
</dbReference>
<dbReference type="AlphaFoldDB" id="A0A9Q3IW12"/>
<sequence>MALTDRSLINNILQECNDSVTFGHLSEDRKLERVKTSSWWPNWSKDVSEYCQTCDVCQNANRDTGKKSGMMIQIQEPKSSWEIAQMDWGTALPPGGDRSYNAFQVLVDRYS</sequence>
<dbReference type="Pfam" id="PF17921">
    <property type="entry name" value="Integrase_H2C2"/>
    <property type="match status" value="1"/>
</dbReference>
<dbReference type="InterPro" id="IPR052160">
    <property type="entry name" value="Gypsy_RT_Integrase-like"/>
</dbReference>
<dbReference type="EMBL" id="AVOT02057110">
    <property type="protein sequence ID" value="MBW0551280.1"/>
    <property type="molecule type" value="Genomic_DNA"/>
</dbReference>
<evidence type="ECO:0000313" key="3">
    <source>
        <dbReference type="Proteomes" id="UP000765509"/>
    </source>
</evidence>
<dbReference type="OrthoDB" id="115183at2759"/>
<dbReference type="Gene3D" id="1.10.340.70">
    <property type="match status" value="1"/>
</dbReference>
<accession>A0A9Q3IW12</accession>
<dbReference type="Proteomes" id="UP000765509">
    <property type="component" value="Unassembled WGS sequence"/>
</dbReference>
<gene>
    <name evidence="2" type="ORF">O181_090995</name>
</gene>
<keyword evidence="3" id="KW-1185">Reference proteome</keyword>
<name>A0A9Q3IW12_9BASI</name>
<evidence type="ECO:0000259" key="1">
    <source>
        <dbReference type="Pfam" id="PF17921"/>
    </source>
</evidence>
<comment type="caution">
    <text evidence="2">The sequence shown here is derived from an EMBL/GenBank/DDBJ whole genome shotgun (WGS) entry which is preliminary data.</text>
</comment>
<reference evidence="2" key="1">
    <citation type="submission" date="2021-03" db="EMBL/GenBank/DDBJ databases">
        <title>Draft genome sequence of rust myrtle Austropuccinia psidii MF-1, a brazilian biotype.</title>
        <authorList>
            <person name="Quecine M.C."/>
            <person name="Pachon D.M.R."/>
            <person name="Bonatelli M.L."/>
            <person name="Correr F.H."/>
            <person name="Franceschini L.M."/>
            <person name="Leite T.F."/>
            <person name="Margarido G.R.A."/>
            <person name="Almeida C.A."/>
            <person name="Ferrarezi J.A."/>
            <person name="Labate C.A."/>
        </authorList>
    </citation>
    <scope>NUCLEOTIDE SEQUENCE</scope>
    <source>
        <strain evidence="2">MF-1</strain>
    </source>
</reference>
<proteinExistence type="predicted"/>
<dbReference type="PANTHER" id="PTHR47266">
    <property type="entry name" value="ENDONUCLEASE-RELATED"/>
    <property type="match status" value="1"/>
</dbReference>